<name>A0A5B7I1H4_PORTR</name>
<protein>
    <submittedName>
        <fullName evidence="2">Uncharacterized protein</fullName>
    </submittedName>
</protein>
<gene>
    <name evidence="2" type="ORF">E2C01_072957</name>
</gene>
<feature type="compositionally biased region" description="Basic residues" evidence="1">
    <location>
        <begin position="82"/>
        <end position="94"/>
    </location>
</feature>
<feature type="compositionally biased region" description="Low complexity" evidence="1">
    <location>
        <begin position="98"/>
        <end position="110"/>
    </location>
</feature>
<comment type="caution">
    <text evidence="2">The sequence shown here is derived from an EMBL/GenBank/DDBJ whole genome shotgun (WGS) entry which is preliminary data.</text>
</comment>
<keyword evidence="3" id="KW-1185">Reference proteome</keyword>
<accession>A0A5B7I1H4</accession>
<evidence type="ECO:0000256" key="1">
    <source>
        <dbReference type="SAM" id="MobiDB-lite"/>
    </source>
</evidence>
<feature type="region of interest" description="Disordered" evidence="1">
    <location>
        <begin position="82"/>
        <end position="116"/>
    </location>
</feature>
<proteinExistence type="predicted"/>
<dbReference type="EMBL" id="VSRR010048505">
    <property type="protein sequence ID" value="MPC78470.1"/>
    <property type="molecule type" value="Genomic_DNA"/>
</dbReference>
<evidence type="ECO:0000313" key="3">
    <source>
        <dbReference type="Proteomes" id="UP000324222"/>
    </source>
</evidence>
<reference evidence="2 3" key="1">
    <citation type="submission" date="2019-05" db="EMBL/GenBank/DDBJ databases">
        <title>Another draft genome of Portunus trituberculatus and its Hox gene families provides insights of decapod evolution.</title>
        <authorList>
            <person name="Jeong J.-H."/>
            <person name="Song I."/>
            <person name="Kim S."/>
            <person name="Choi T."/>
            <person name="Kim D."/>
            <person name="Ryu S."/>
            <person name="Kim W."/>
        </authorList>
    </citation>
    <scope>NUCLEOTIDE SEQUENCE [LARGE SCALE GENOMIC DNA]</scope>
    <source>
        <tissue evidence="2">Muscle</tissue>
    </source>
</reference>
<organism evidence="2 3">
    <name type="scientific">Portunus trituberculatus</name>
    <name type="common">Swimming crab</name>
    <name type="synonym">Neptunus trituberculatus</name>
    <dbReference type="NCBI Taxonomy" id="210409"/>
    <lineage>
        <taxon>Eukaryota</taxon>
        <taxon>Metazoa</taxon>
        <taxon>Ecdysozoa</taxon>
        <taxon>Arthropoda</taxon>
        <taxon>Crustacea</taxon>
        <taxon>Multicrustacea</taxon>
        <taxon>Malacostraca</taxon>
        <taxon>Eumalacostraca</taxon>
        <taxon>Eucarida</taxon>
        <taxon>Decapoda</taxon>
        <taxon>Pleocyemata</taxon>
        <taxon>Brachyura</taxon>
        <taxon>Eubrachyura</taxon>
        <taxon>Portunoidea</taxon>
        <taxon>Portunidae</taxon>
        <taxon>Portuninae</taxon>
        <taxon>Portunus</taxon>
    </lineage>
</organism>
<sequence>MDPPHYWLAVPPSVLLKSNEPHNSSTVLYARHRQGKRSSVVSVLVHTSKHAGRQAGRQVEGCSLSHSANHLPTIIEMNFRPHPTHTIRHLRHPPRSYPTLLRSDRSSSPTSTPPTD</sequence>
<dbReference type="AlphaFoldDB" id="A0A5B7I1H4"/>
<evidence type="ECO:0000313" key="2">
    <source>
        <dbReference type="EMBL" id="MPC78470.1"/>
    </source>
</evidence>
<dbReference type="Proteomes" id="UP000324222">
    <property type="component" value="Unassembled WGS sequence"/>
</dbReference>